<dbReference type="NCBIfam" id="NF010613">
    <property type="entry name" value="PRK14013.1-3"/>
    <property type="match status" value="1"/>
</dbReference>
<dbReference type="AlphaFoldDB" id="A0A7X1Z7F3"/>
<feature type="transmembrane region" description="Helical" evidence="1">
    <location>
        <begin position="62"/>
        <end position="88"/>
    </location>
</feature>
<organism evidence="2 3">
    <name type="scientific">Lactococcus hircilactis</name>
    <dbReference type="NCBI Taxonomy" id="1494462"/>
    <lineage>
        <taxon>Bacteria</taxon>
        <taxon>Bacillati</taxon>
        <taxon>Bacillota</taxon>
        <taxon>Bacilli</taxon>
        <taxon>Lactobacillales</taxon>
        <taxon>Streptococcaceae</taxon>
        <taxon>Lactococcus</taxon>
    </lineage>
</organism>
<dbReference type="InterPro" id="IPR007427">
    <property type="entry name" value="DUF475"/>
</dbReference>
<dbReference type="Pfam" id="PF04332">
    <property type="entry name" value="DUF475"/>
    <property type="match status" value="1"/>
</dbReference>
<protein>
    <submittedName>
        <fullName evidence="2">DUF475 domain-containing protein</fullName>
    </submittedName>
</protein>
<gene>
    <name evidence="2" type="ORF">GHI93_04310</name>
</gene>
<evidence type="ECO:0000313" key="2">
    <source>
        <dbReference type="EMBL" id="MQW39163.1"/>
    </source>
</evidence>
<dbReference type="EMBL" id="WITJ01000005">
    <property type="protein sequence ID" value="MQW39163.1"/>
    <property type="molecule type" value="Genomic_DNA"/>
</dbReference>
<comment type="caution">
    <text evidence="2">The sequence shown here is derived from an EMBL/GenBank/DDBJ whole genome shotgun (WGS) entry which is preliminary data.</text>
</comment>
<feature type="transmembrane region" description="Helical" evidence="1">
    <location>
        <begin position="160"/>
        <end position="180"/>
    </location>
</feature>
<accession>A0A7X1Z7F3</accession>
<feature type="transmembrane region" description="Helical" evidence="1">
    <location>
        <begin position="298"/>
        <end position="320"/>
    </location>
</feature>
<proteinExistence type="predicted"/>
<keyword evidence="1" id="KW-0472">Membrane</keyword>
<dbReference type="Proteomes" id="UP000439550">
    <property type="component" value="Unassembled WGS sequence"/>
</dbReference>
<dbReference type="PANTHER" id="PTHR30238">
    <property type="entry name" value="MEMBRANE BOUND PREDICTED REDOX MODULATOR"/>
    <property type="match status" value="1"/>
</dbReference>
<feature type="transmembrane region" description="Helical" evidence="1">
    <location>
        <begin position="186"/>
        <end position="204"/>
    </location>
</feature>
<keyword evidence="3" id="KW-1185">Reference proteome</keyword>
<dbReference type="OrthoDB" id="9806211at2"/>
<feature type="transmembrane region" description="Helical" evidence="1">
    <location>
        <begin position="6"/>
        <end position="36"/>
    </location>
</feature>
<feature type="transmembrane region" description="Helical" evidence="1">
    <location>
        <begin position="267"/>
        <end position="289"/>
    </location>
</feature>
<reference evidence="2 3" key="1">
    <citation type="submission" date="2019-10" db="EMBL/GenBank/DDBJ databases">
        <authorList>
            <person name="Dong K."/>
        </authorList>
    </citation>
    <scope>NUCLEOTIDE SEQUENCE [LARGE SCALE GENOMIC DNA]</scope>
    <source>
        <strain evidence="2 3">DSM 28960</strain>
    </source>
</reference>
<sequence>MKNFYGSIIVTVLALGFAFFYGGFNAVFVTAILAILEISLSFDNAIVNARILEKMSKAWQEIFLTVGILIAVVGMRFIFPLIVVSISAQTSPMSALHLALEKGNPDIPGTYGYILHAAHPSIAAFGGLFLLMLALSFFFEDLEYHWLKFPEKMLYSLGRLPLASALISLIVLVLTSEFLAKNAHTVLFSGVLGIITFLIVDGLGKLMSQHNTLAEVQKGTGTNQAQNSLTKVSGKAAFVLFLYLEVIDASFSFDGVIGAFAITADPIIIMLGLGLVGAMFVRSLTVFFVKKGTLNDLIYIEHGAHWAILSLAVLLLLSIRFEINDVVTGVLGGVLILLSFVSSVLYNRSH</sequence>
<keyword evidence="1" id="KW-0812">Transmembrane</keyword>
<feature type="transmembrane region" description="Helical" evidence="1">
    <location>
        <begin position="326"/>
        <end position="346"/>
    </location>
</feature>
<dbReference type="PANTHER" id="PTHR30238:SF4">
    <property type="entry name" value="SLL1022 PROTEIN"/>
    <property type="match status" value="1"/>
</dbReference>
<dbReference type="RefSeq" id="WP_153495846.1">
    <property type="nucleotide sequence ID" value="NZ_CBCRWP010000005.1"/>
</dbReference>
<evidence type="ECO:0000313" key="3">
    <source>
        <dbReference type="Proteomes" id="UP000439550"/>
    </source>
</evidence>
<feature type="transmembrane region" description="Helical" evidence="1">
    <location>
        <begin position="121"/>
        <end position="139"/>
    </location>
</feature>
<evidence type="ECO:0000256" key="1">
    <source>
        <dbReference type="SAM" id="Phobius"/>
    </source>
</evidence>
<feature type="transmembrane region" description="Helical" evidence="1">
    <location>
        <begin position="236"/>
        <end position="261"/>
    </location>
</feature>
<name>A0A7X1Z7F3_9LACT</name>
<keyword evidence="1" id="KW-1133">Transmembrane helix</keyword>